<protein>
    <submittedName>
        <fullName evidence="1">Uncharacterized protein</fullName>
    </submittedName>
</protein>
<dbReference type="Proteomes" id="UP000076532">
    <property type="component" value="Unassembled WGS sequence"/>
</dbReference>
<sequence>MHSEDLTSRQAGQHAGMGKTLKGLFGLASLEHDEGFVSLLTKLLVTWQDKTWNSPVQGIPVFDLFCAALVKLLSNFASSLVVVDAPFGWVLWLCPEGNAEEVRIVFRDAIPGLLSVYLGNPDHGLWTVGVEVFRAVMIPVVGVGVHVKIKAFQFVDAALLDAQQRKQDD</sequence>
<dbReference type="EMBL" id="KV417659">
    <property type="protein sequence ID" value="KZP11682.1"/>
    <property type="molecule type" value="Genomic_DNA"/>
</dbReference>
<gene>
    <name evidence="1" type="ORF">FIBSPDRAFT_1050598</name>
</gene>
<reference evidence="1 2" key="1">
    <citation type="journal article" date="2016" name="Mol. Biol. Evol.">
        <title>Comparative Genomics of Early-Diverging Mushroom-Forming Fungi Provides Insights into the Origins of Lignocellulose Decay Capabilities.</title>
        <authorList>
            <person name="Nagy L.G."/>
            <person name="Riley R."/>
            <person name="Tritt A."/>
            <person name="Adam C."/>
            <person name="Daum C."/>
            <person name="Floudas D."/>
            <person name="Sun H."/>
            <person name="Yadav J.S."/>
            <person name="Pangilinan J."/>
            <person name="Larsson K.H."/>
            <person name="Matsuura K."/>
            <person name="Barry K."/>
            <person name="Labutti K."/>
            <person name="Kuo R."/>
            <person name="Ohm R.A."/>
            <person name="Bhattacharya S.S."/>
            <person name="Shirouzu T."/>
            <person name="Yoshinaga Y."/>
            <person name="Martin F.M."/>
            <person name="Grigoriev I.V."/>
            <person name="Hibbett D.S."/>
        </authorList>
    </citation>
    <scope>NUCLEOTIDE SEQUENCE [LARGE SCALE GENOMIC DNA]</scope>
    <source>
        <strain evidence="1 2">CBS 109695</strain>
    </source>
</reference>
<evidence type="ECO:0000313" key="1">
    <source>
        <dbReference type="EMBL" id="KZP11682.1"/>
    </source>
</evidence>
<keyword evidence="2" id="KW-1185">Reference proteome</keyword>
<organism evidence="1 2">
    <name type="scientific">Athelia psychrophila</name>
    <dbReference type="NCBI Taxonomy" id="1759441"/>
    <lineage>
        <taxon>Eukaryota</taxon>
        <taxon>Fungi</taxon>
        <taxon>Dikarya</taxon>
        <taxon>Basidiomycota</taxon>
        <taxon>Agaricomycotina</taxon>
        <taxon>Agaricomycetes</taxon>
        <taxon>Agaricomycetidae</taxon>
        <taxon>Atheliales</taxon>
        <taxon>Atheliaceae</taxon>
        <taxon>Athelia</taxon>
    </lineage>
</organism>
<evidence type="ECO:0000313" key="2">
    <source>
        <dbReference type="Proteomes" id="UP000076532"/>
    </source>
</evidence>
<dbReference type="AlphaFoldDB" id="A0A166AJU6"/>
<accession>A0A166AJU6</accession>
<proteinExistence type="predicted"/>
<dbReference type="OrthoDB" id="2130629at2759"/>
<name>A0A166AJU6_9AGAM</name>